<dbReference type="AlphaFoldDB" id="A0AAV9Q1R3"/>
<organism evidence="2 3">
    <name type="scientific">Vermiconidia calcicola</name>
    <dbReference type="NCBI Taxonomy" id="1690605"/>
    <lineage>
        <taxon>Eukaryota</taxon>
        <taxon>Fungi</taxon>
        <taxon>Dikarya</taxon>
        <taxon>Ascomycota</taxon>
        <taxon>Pezizomycotina</taxon>
        <taxon>Dothideomycetes</taxon>
        <taxon>Dothideomycetidae</taxon>
        <taxon>Mycosphaerellales</taxon>
        <taxon>Extremaceae</taxon>
        <taxon>Vermiconidia</taxon>
    </lineage>
</organism>
<accession>A0AAV9Q1R3</accession>
<comment type="caution">
    <text evidence="2">The sequence shown here is derived from an EMBL/GenBank/DDBJ whole genome shotgun (WGS) entry which is preliminary data.</text>
</comment>
<evidence type="ECO:0000313" key="3">
    <source>
        <dbReference type="Proteomes" id="UP001345827"/>
    </source>
</evidence>
<dbReference type="InterPro" id="IPR011051">
    <property type="entry name" value="RmlC_Cupin_sf"/>
</dbReference>
<dbReference type="Gene3D" id="2.60.120.10">
    <property type="entry name" value="Jelly Rolls"/>
    <property type="match status" value="1"/>
</dbReference>
<name>A0AAV9Q1R3_9PEZI</name>
<dbReference type="InterPro" id="IPR013096">
    <property type="entry name" value="Cupin_2"/>
</dbReference>
<dbReference type="EMBL" id="JAXLQG010000014">
    <property type="protein sequence ID" value="KAK5532976.1"/>
    <property type="molecule type" value="Genomic_DNA"/>
</dbReference>
<feature type="domain" description="Cupin type-2" evidence="1">
    <location>
        <begin position="93"/>
        <end position="163"/>
    </location>
</feature>
<reference evidence="2 3" key="1">
    <citation type="submission" date="2023-06" db="EMBL/GenBank/DDBJ databases">
        <title>Black Yeasts Isolated from many extreme environments.</title>
        <authorList>
            <person name="Coleine C."/>
            <person name="Stajich J.E."/>
            <person name="Selbmann L."/>
        </authorList>
    </citation>
    <scope>NUCLEOTIDE SEQUENCE [LARGE SCALE GENOMIC DNA]</scope>
    <source>
        <strain evidence="2 3">CCFEE 5887</strain>
    </source>
</reference>
<dbReference type="InterPro" id="IPR014710">
    <property type="entry name" value="RmlC-like_jellyroll"/>
</dbReference>
<dbReference type="CDD" id="cd02231">
    <property type="entry name" value="cupin_BLL6423-like"/>
    <property type="match status" value="1"/>
</dbReference>
<proteinExistence type="predicted"/>
<dbReference type="SUPFAM" id="SSF51182">
    <property type="entry name" value="RmlC-like cupins"/>
    <property type="match status" value="1"/>
</dbReference>
<dbReference type="Pfam" id="PF07883">
    <property type="entry name" value="Cupin_2"/>
    <property type="match status" value="1"/>
</dbReference>
<dbReference type="Gene3D" id="2.20.70.150">
    <property type="match status" value="1"/>
</dbReference>
<dbReference type="InterPro" id="IPR047142">
    <property type="entry name" value="OryJ/VirC-like"/>
</dbReference>
<keyword evidence="3" id="KW-1185">Reference proteome</keyword>
<evidence type="ECO:0000259" key="1">
    <source>
        <dbReference type="Pfam" id="PF07883"/>
    </source>
</evidence>
<dbReference type="Proteomes" id="UP001345827">
    <property type="component" value="Unassembled WGS sequence"/>
</dbReference>
<sequence>MESLPQLPATRRLVTGHNDEGKAIFKSDETIHPVNPLGKETFERNQDATASPLGVTLIHRTRGYPVKVQGGVEELTPDNVRRGQGEPGIVCQIVDLPPSSKGSAGYLHRNQSLDYGVVLKGSMQIILDDGMETTLNEGDVYVQKATLHSWKNVTADYCRFMTVVIPSEAVKVEATGELLEVTKIPALSD</sequence>
<dbReference type="PANTHER" id="PTHR36156">
    <property type="entry name" value="SLR2101 PROTEIN"/>
    <property type="match status" value="1"/>
</dbReference>
<gene>
    <name evidence="2" type="ORF">LTR25_007681</name>
</gene>
<evidence type="ECO:0000313" key="2">
    <source>
        <dbReference type="EMBL" id="KAK5532976.1"/>
    </source>
</evidence>
<dbReference type="PANTHER" id="PTHR36156:SF2">
    <property type="entry name" value="CUPIN TYPE-2 DOMAIN-CONTAINING PROTEIN"/>
    <property type="match status" value="1"/>
</dbReference>
<protein>
    <recommendedName>
        <fullName evidence="1">Cupin type-2 domain-containing protein</fullName>
    </recommendedName>
</protein>